<evidence type="ECO:0000313" key="3">
    <source>
        <dbReference type="Proteomes" id="UP001501000"/>
    </source>
</evidence>
<dbReference type="EMBL" id="BAABAJ010000016">
    <property type="protein sequence ID" value="GAA3931259.1"/>
    <property type="molecule type" value="Genomic_DNA"/>
</dbReference>
<sequence length="63" mass="6896">MYAYEMHLAHHAELLREAAAQRLAHEAATAARRGRRLFGRRSGGHGPGGRVSDGDRARFARAA</sequence>
<evidence type="ECO:0000313" key="2">
    <source>
        <dbReference type="EMBL" id="GAA3931259.1"/>
    </source>
</evidence>
<proteinExistence type="predicted"/>
<dbReference type="Proteomes" id="UP001501000">
    <property type="component" value="Unassembled WGS sequence"/>
</dbReference>
<dbReference type="RefSeq" id="WP_345285673.1">
    <property type="nucleotide sequence ID" value="NZ_BAABAJ010000016.1"/>
</dbReference>
<comment type="caution">
    <text evidence="2">The sequence shown here is derived from an EMBL/GenBank/DDBJ whole genome shotgun (WGS) entry which is preliminary data.</text>
</comment>
<feature type="compositionally biased region" description="Basic and acidic residues" evidence="1">
    <location>
        <begin position="52"/>
        <end position="63"/>
    </location>
</feature>
<gene>
    <name evidence="2" type="ORF">GCM10022244_45170</name>
</gene>
<name>A0ABP7MW33_9ACTN</name>
<reference evidence="3" key="1">
    <citation type="journal article" date="2019" name="Int. J. Syst. Evol. Microbiol.">
        <title>The Global Catalogue of Microorganisms (GCM) 10K type strain sequencing project: providing services to taxonomists for standard genome sequencing and annotation.</title>
        <authorList>
            <consortium name="The Broad Institute Genomics Platform"/>
            <consortium name="The Broad Institute Genome Sequencing Center for Infectious Disease"/>
            <person name="Wu L."/>
            <person name="Ma J."/>
        </authorList>
    </citation>
    <scope>NUCLEOTIDE SEQUENCE [LARGE SCALE GENOMIC DNA]</scope>
    <source>
        <strain evidence="3">JCM 16956</strain>
    </source>
</reference>
<protein>
    <submittedName>
        <fullName evidence="2">Uncharacterized protein</fullName>
    </submittedName>
</protein>
<evidence type="ECO:0000256" key="1">
    <source>
        <dbReference type="SAM" id="MobiDB-lite"/>
    </source>
</evidence>
<feature type="compositionally biased region" description="Basic residues" evidence="1">
    <location>
        <begin position="32"/>
        <end position="43"/>
    </location>
</feature>
<keyword evidence="3" id="KW-1185">Reference proteome</keyword>
<feature type="region of interest" description="Disordered" evidence="1">
    <location>
        <begin position="31"/>
        <end position="63"/>
    </location>
</feature>
<organism evidence="2 3">
    <name type="scientific">Streptomyces gulbargensis</name>
    <dbReference type="NCBI Taxonomy" id="364901"/>
    <lineage>
        <taxon>Bacteria</taxon>
        <taxon>Bacillati</taxon>
        <taxon>Actinomycetota</taxon>
        <taxon>Actinomycetes</taxon>
        <taxon>Kitasatosporales</taxon>
        <taxon>Streptomycetaceae</taxon>
        <taxon>Streptomyces</taxon>
    </lineage>
</organism>
<accession>A0ABP7MW33</accession>